<name>A0AAU7B8V1_9VIRU</name>
<proteinExistence type="predicted"/>
<dbReference type="InterPro" id="IPR004118">
    <property type="entry name" value="HEV_TT_vir_Orf2/Gyrovir_Vp2_N"/>
</dbReference>
<organism evidence="2">
    <name type="scientific">Memtorquevirus hominid14</name>
    <dbReference type="NCBI Taxonomy" id="3160828"/>
    <lineage>
        <taxon>Viruses</taxon>
        <taxon>Monodnaviria</taxon>
        <taxon>Shotokuvirae</taxon>
        <taxon>Commensaviricota</taxon>
        <taxon>Cardeaviricetes</taxon>
        <taxon>Sanitavirales</taxon>
        <taxon>Anelloviridae</taxon>
        <taxon>Memtorquevirus</taxon>
    </lineage>
</organism>
<evidence type="ECO:0000259" key="1">
    <source>
        <dbReference type="Pfam" id="PF02957"/>
    </source>
</evidence>
<dbReference type="Pfam" id="PF02957">
    <property type="entry name" value="TT_ORF2-like"/>
    <property type="match status" value="1"/>
</dbReference>
<evidence type="ECO:0000313" key="2">
    <source>
        <dbReference type="EMBL" id="XBC19361.1"/>
    </source>
</evidence>
<sequence length="125" mass="14066">MSLSKYAAWKSPLYNLRGREITFMNVIHTSHDLFCGCDDPILHTLACMFFPTGVDDNSLLQEKLDKLKTLKINKFHKQLCLTATEDTENTTHGDAAEPDILDHIDTGDLEELFADDFEENSTGDG</sequence>
<protein>
    <submittedName>
        <fullName evidence="2">ORF2</fullName>
    </submittedName>
</protein>
<dbReference type="EMBL" id="PP728782">
    <property type="protein sequence ID" value="XBC19361.1"/>
    <property type="molecule type" value="Genomic_DNA"/>
</dbReference>
<feature type="domain" description="Hepatitis TT virus Orf2/Gyrovirus Vp2 N-terminal" evidence="1">
    <location>
        <begin position="17"/>
        <end position="48"/>
    </location>
</feature>
<reference evidence="2" key="1">
    <citation type="submission" date="2024-04" db="EMBL/GenBank/DDBJ databases">
        <title>Complete genome sequences of human anelloviruses identified from the female genital tract representing three novel genera.</title>
        <authorList>
            <person name="Holland S.C."/>
            <person name="Do E.D."/>
            <person name="Kaelin E.A."/>
            <person name="Mitchell C."/>
            <person name="Soria J."/>
            <person name="La Rosa A."/>
            <person name="Ticona E."/>
            <person name="Coombs R.W."/>
            <person name="Frenkel L.M."/>
            <person name="Bull M.E."/>
            <person name="Lim E.S."/>
        </authorList>
    </citation>
    <scope>NUCLEOTIDE SEQUENCE</scope>
    <source>
        <strain evidence="2">ASU82836</strain>
    </source>
</reference>
<accession>A0AAU7B8V1</accession>